<accession>A0A8K0F3A9</accession>
<dbReference type="PROSITE" id="PS51719">
    <property type="entry name" value="G_SEPTIN"/>
    <property type="match status" value="1"/>
</dbReference>
<dbReference type="PANTHER" id="PTHR18884">
    <property type="entry name" value="SEPTIN"/>
    <property type="match status" value="1"/>
</dbReference>
<evidence type="ECO:0000256" key="7">
    <source>
        <dbReference type="ARBA" id="ARBA00023306"/>
    </source>
</evidence>
<proteinExistence type="inferred from homology"/>
<name>A0A8K0F3A9_BRALA</name>
<dbReference type="Proteomes" id="UP000838412">
    <property type="component" value="Chromosome 9"/>
</dbReference>
<evidence type="ECO:0000256" key="5">
    <source>
        <dbReference type="ARBA" id="ARBA00023134"/>
    </source>
</evidence>
<sequence length="407" mass="46322">MSSQQGFTLSGKQFEALCAAFETADVQKRGSIDVQIVPKLVQDVLGSSLAPSEKDAIRLRAESKAKKGVLYFADFVEVMSETLQTTTQWGKLTTTLSGYVGIDTLQEQMRKKALKRGFEFHTMVVGGSGLGKSTLVNTLFKAQISRRSCTNESEGTIPKTVQIKSVSHVIEEKGVRLKLTVTDTPGFGDQINNENCWLPILEFINDQYEKYLSEEVNVSRKKHIPDTRVHVCLYFISPTGHSCRPLDLEFMKRLDKVVNIVPIIAKADTLTLEERYAFKKRVREDLEFHGIQFYPMKSLDEDEEETAINQALREKMPFAIVGSDREYQVNGKSVLGRKTKWGLIEVENKNHCEFALLRDMLIRTHMQDLKDVTDSIHYENFRRDRLEMHSEFAGPTPPYHEMGESNL</sequence>
<dbReference type="Gene3D" id="3.40.50.300">
    <property type="entry name" value="P-loop containing nucleotide triphosphate hydrolases"/>
    <property type="match status" value="1"/>
</dbReference>
<dbReference type="GO" id="GO:0051301">
    <property type="term" value="P:cell division"/>
    <property type="evidence" value="ECO:0007669"/>
    <property type="project" value="UniProtKB-KW"/>
</dbReference>
<evidence type="ECO:0000256" key="4">
    <source>
        <dbReference type="ARBA" id="ARBA00022741"/>
    </source>
</evidence>
<protein>
    <submittedName>
        <fullName evidence="10">SEPT9 protein</fullName>
    </submittedName>
</protein>
<dbReference type="GO" id="GO:0005856">
    <property type="term" value="C:cytoskeleton"/>
    <property type="evidence" value="ECO:0007669"/>
    <property type="project" value="UniProtKB-SubCell"/>
</dbReference>
<dbReference type="OrthoDB" id="416553at2759"/>
<dbReference type="Pfam" id="PF00735">
    <property type="entry name" value="Septin"/>
    <property type="match status" value="1"/>
</dbReference>
<dbReference type="AlphaFoldDB" id="A0A8K0F3A9"/>
<keyword evidence="11" id="KW-1185">Reference proteome</keyword>
<evidence type="ECO:0000313" key="11">
    <source>
        <dbReference type="Proteomes" id="UP000838412"/>
    </source>
</evidence>
<evidence type="ECO:0000256" key="6">
    <source>
        <dbReference type="ARBA" id="ARBA00023212"/>
    </source>
</evidence>
<comment type="similarity">
    <text evidence="8">Belongs to the TRAFAC class TrmE-Era-EngA-EngB-Septin-like GTPase superfamily. Septin GTPase family.</text>
</comment>
<evidence type="ECO:0000256" key="8">
    <source>
        <dbReference type="RuleBase" id="RU004560"/>
    </source>
</evidence>
<dbReference type="InterPro" id="IPR016491">
    <property type="entry name" value="Septin"/>
</dbReference>
<evidence type="ECO:0000256" key="1">
    <source>
        <dbReference type="ARBA" id="ARBA00004245"/>
    </source>
</evidence>
<dbReference type="EMBL" id="OV696694">
    <property type="protein sequence ID" value="CAH1273102.1"/>
    <property type="molecule type" value="Genomic_DNA"/>
</dbReference>
<dbReference type="FunFam" id="3.40.50.300:FF:000143">
    <property type="entry name" value="septin-9 isoform X1"/>
    <property type="match status" value="1"/>
</dbReference>
<feature type="domain" description="Septin-type G" evidence="9">
    <location>
        <begin position="116"/>
        <end position="388"/>
    </location>
</feature>
<gene>
    <name evidence="10" type="primary">SEPT9</name>
    <name evidence="10" type="ORF">BLAG_LOCUS24536</name>
</gene>
<evidence type="ECO:0000313" key="10">
    <source>
        <dbReference type="EMBL" id="CAH1273102.1"/>
    </source>
</evidence>
<dbReference type="GO" id="GO:0005525">
    <property type="term" value="F:GTP binding"/>
    <property type="evidence" value="ECO:0007669"/>
    <property type="project" value="UniProtKB-KW"/>
</dbReference>
<evidence type="ECO:0000256" key="2">
    <source>
        <dbReference type="ARBA" id="ARBA00022490"/>
    </source>
</evidence>
<evidence type="ECO:0000259" key="9">
    <source>
        <dbReference type="PROSITE" id="PS51719"/>
    </source>
</evidence>
<keyword evidence="7" id="KW-0131">Cell cycle</keyword>
<keyword evidence="5 8" id="KW-0342">GTP-binding</keyword>
<dbReference type="InterPro" id="IPR027417">
    <property type="entry name" value="P-loop_NTPase"/>
</dbReference>
<dbReference type="OMA" id="QCEFVYL"/>
<comment type="subcellular location">
    <subcellularLocation>
        <location evidence="1">Cytoplasm</location>
        <location evidence="1">Cytoskeleton</location>
    </subcellularLocation>
</comment>
<organism evidence="10 11">
    <name type="scientific">Branchiostoma lanceolatum</name>
    <name type="common">Common lancelet</name>
    <name type="synonym">Amphioxus lanceolatum</name>
    <dbReference type="NCBI Taxonomy" id="7740"/>
    <lineage>
        <taxon>Eukaryota</taxon>
        <taxon>Metazoa</taxon>
        <taxon>Chordata</taxon>
        <taxon>Cephalochordata</taxon>
        <taxon>Leptocardii</taxon>
        <taxon>Amphioxiformes</taxon>
        <taxon>Branchiostomatidae</taxon>
        <taxon>Branchiostoma</taxon>
    </lineage>
</organism>
<keyword evidence="4 8" id="KW-0547">Nucleotide-binding</keyword>
<keyword evidence="3" id="KW-0132">Cell division</keyword>
<keyword evidence="2" id="KW-0963">Cytoplasm</keyword>
<keyword evidence="6" id="KW-0206">Cytoskeleton</keyword>
<evidence type="ECO:0000256" key="3">
    <source>
        <dbReference type="ARBA" id="ARBA00022618"/>
    </source>
</evidence>
<dbReference type="InterPro" id="IPR030379">
    <property type="entry name" value="G_SEPTIN_dom"/>
</dbReference>
<reference evidence="10" key="1">
    <citation type="submission" date="2022-01" db="EMBL/GenBank/DDBJ databases">
        <authorList>
            <person name="Braso-Vives M."/>
        </authorList>
    </citation>
    <scope>NUCLEOTIDE SEQUENCE</scope>
</reference>
<dbReference type="CDD" id="cd01850">
    <property type="entry name" value="CDC_Septin"/>
    <property type="match status" value="1"/>
</dbReference>
<dbReference type="SUPFAM" id="SSF52540">
    <property type="entry name" value="P-loop containing nucleoside triphosphate hydrolases"/>
    <property type="match status" value="1"/>
</dbReference>